<evidence type="ECO:0000313" key="1">
    <source>
        <dbReference type="EMBL" id="KAH7863043.1"/>
    </source>
</evidence>
<name>A0ACB7ZC88_9ERIC</name>
<comment type="caution">
    <text evidence="1">The sequence shown here is derived from an EMBL/GenBank/DDBJ whole genome shotgun (WGS) entry which is preliminary data.</text>
</comment>
<reference evidence="1 2" key="1">
    <citation type="journal article" date="2021" name="Hortic Res">
        <title>High-quality reference genome and annotation aids understanding of berry development for evergreen blueberry (Vaccinium darrowii).</title>
        <authorList>
            <person name="Yu J."/>
            <person name="Hulse-Kemp A.M."/>
            <person name="Babiker E."/>
            <person name="Staton M."/>
        </authorList>
    </citation>
    <scope>NUCLEOTIDE SEQUENCE [LARGE SCALE GENOMIC DNA]</scope>
    <source>
        <strain evidence="2">cv. NJ 8807/NJ 8810</strain>
        <tissue evidence="1">Young leaf</tissue>
    </source>
</reference>
<proteinExistence type="predicted"/>
<protein>
    <submittedName>
        <fullName evidence="1">Uncharacterized protein</fullName>
    </submittedName>
</protein>
<dbReference type="EMBL" id="CM037162">
    <property type="protein sequence ID" value="KAH7863043.1"/>
    <property type="molecule type" value="Genomic_DNA"/>
</dbReference>
<accession>A0ACB7ZC88</accession>
<organism evidence="1 2">
    <name type="scientific">Vaccinium darrowii</name>
    <dbReference type="NCBI Taxonomy" id="229202"/>
    <lineage>
        <taxon>Eukaryota</taxon>
        <taxon>Viridiplantae</taxon>
        <taxon>Streptophyta</taxon>
        <taxon>Embryophyta</taxon>
        <taxon>Tracheophyta</taxon>
        <taxon>Spermatophyta</taxon>
        <taxon>Magnoliopsida</taxon>
        <taxon>eudicotyledons</taxon>
        <taxon>Gunneridae</taxon>
        <taxon>Pentapetalae</taxon>
        <taxon>asterids</taxon>
        <taxon>Ericales</taxon>
        <taxon>Ericaceae</taxon>
        <taxon>Vaccinioideae</taxon>
        <taxon>Vaccinieae</taxon>
        <taxon>Vaccinium</taxon>
    </lineage>
</organism>
<evidence type="ECO:0000313" key="2">
    <source>
        <dbReference type="Proteomes" id="UP000828048"/>
    </source>
</evidence>
<keyword evidence="2" id="KW-1185">Reference proteome</keyword>
<sequence>MSRLADKRAFATKIEKIKKNYGDFIIVPCGNGEFEARAIYGQYTVNLQLQTCSCRRWDLTGIPCEHAATVIAQEGGQPEDYVSDWYHKRSFLASYNHIIHPMNDPDMWEKSGKPPI</sequence>
<gene>
    <name evidence="1" type="ORF">Vadar_012584</name>
</gene>
<dbReference type="Proteomes" id="UP000828048">
    <property type="component" value="Chromosome 12"/>
</dbReference>